<name>A0ABW5VSZ8_9MICO</name>
<evidence type="ECO:0000313" key="2">
    <source>
        <dbReference type="Proteomes" id="UP001597479"/>
    </source>
</evidence>
<accession>A0ABW5VSZ8</accession>
<keyword evidence="2" id="KW-1185">Reference proteome</keyword>
<protein>
    <submittedName>
        <fullName evidence="1">Uncharacterized protein</fullName>
    </submittedName>
</protein>
<comment type="caution">
    <text evidence="1">The sequence shown here is derived from an EMBL/GenBank/DDBJ whole genome shotgun (WGS) entry which is preliminary data.</text>
</comment>
<evidence type="ECO:0000313" key="1">
    <source>
        <dbReference type="EMBL" id="MFD2794370.1"/>
    </source>
</evidence>
<dbReference type="Proteomes" id="UP001597479">
    <property type="component" value="Unassembled WGS sequence"/>
</dbReference>
<dbReference type="RefSeq" id="WP_377183382.1">
    <property type="nucleotide sequence ID" value="NZ_JBHUOG010000001.1"/>
</dbReference>
<organism evidence="1 2">
    <name type="scientific">Promicromonospora vindobonensis</name>
    <dbReference type="NCBI Taxonomy" id="195748"/>
    <lineage>
        <taxon>Bacteria</taxon>
        <taxon>Bacillati</taxon>
        <taxon>Actinomycetota</taxon>
        <taxon>Actinomycetes</taxon>
        <taxon>Micrococcales</taxon>
        <taxon>Promicromonosporaceae</taxon>
        <taxon>Promicromonospora</taxon>
    </lineage>
</organism>
<reference evidence="2" key="1">
    <citation type="journal article" date="2019" name="Int. J. Syst. Evol. Microbiol.">
        <title>The Global Catalogue of Microorganisms (GCM) 10K type strain sequencing project: providing services to taxonomists for standard genome sequencing and annotation.</title>
        <authorList>
            <consortium name="The Broad Institute Genomics Platform"/>
            <consortium name="The Broad Institute Genome Sequencing Center for Infectious Disease"/>
            <person name="Wu L."/>
            <person name="Ma J."/>
        </authorList>
    </citation>
    <scope>NUCLEOTIDE SEQUENCE [LARGE SCALE GENOMIC DNA]</scope>
    <source>
        <strain evidence="2">CCM 7044</strain>
    </source>
</reference>
<proteinExistence type="predicted"/>
<gene>
    <name evidence="1" type="ORF">ACFS27_12505</name>
</gene>
<sequence>MALDETTRQVNLRAIDALEAANSRLNGADNDVLIARWPLEDLSRYTNAHDEVFEHLQALRARIAEVREDLARRIKAESEGTR</sequence>
<dbReference type="EMBL" id="JBHUOG010000001">
    <property type="protein sequence ID" value="MFD2794370.1"/>
    <property type="molecule type" value="Genomic_DNA"/>
</dbReference>